<name>A0A6A6VEQ5_9PLEO</name>
<gene>
    <name evidence="3" type="ORF">M011DRAFT_493357</name>
</gene>
<dbReference type="PANTHER" id="PTHR37783:SF1">
    <property type="entry name" value="MEMBRANE PROTEIN, PUTATIVE (AFU_ORTHOLOGUE AFUA_1G04315)-RELATED"/>
    <property type="match status" value="1"/>
</dbReference>
<evidence type="ECO:0000313" key="4">
    <source>
        <dbReference type="Proteomes" id="UP000799440"/>
    </source>
</evidence>
<keyword evidence="1" id="KW-0472">Membrane</keyword>
<dbReference type="InterPro" id="IPR019595">
    <property type="entry name" value="DUF2470"/>
</dbReference>
<dbReference type="SUPFAM" id="SSF50475">
    <property type="entry name" value="FMN-binding split barrel"/>
    <property type="match status" value="1"/>
</dbReference>
<dbReference type="OrthoDB" id="5553410at2759"/>
<proteinExistence type="predicted"/>
<evidence type="ECO:0000259" key="2">
    <source>
        <dbReference type="Pfam" id="PF10615"/>
    </source>
</evidence>
<keyword evidence="1" id="KW-1133">Transmembrane helix</keyword>
<dbReference type="EMBL" id="MU006567">
    <property type="protein sequence ID" value="KAF2749088.1"/>
    <property type="molecule type" value="Genomic_DNA"/>
</dbReference>
<dbReference type="PANTHER" id="PTHR37783">
    <property type="entry name" value="MEMBRANE PROTEIN, PUTATIVE (AFU_ORTHOLOGUE AFUA_1G04315)-RELATED"/>
    <property type="match status" value="1"/>
</dbReference>
<keyword evidence="4" id="KW-1185">Reference proteome</keyword>
<dbReference type="AlphaFoldDB" id="A0A6A6VEQ5"/>
<dbReference type="Gene3D" id="3.20.180.10">
    <property type="entry name" value="PNP-oxidase-like"/>
    <property type="match status" value="1"/>
</dbReference>
<dbReference type="Proteomes" id="UP000799440">
    <property type="component" value="Unassembled WGS sequence"/>
</dbReference>
<protein>
    <submittedName>
        <fullName evidence="3">Integral membrane protein-like protein</fullName>
    </submittedName>
</protein>
<evidence type="ECO:0000256" key="1">
    <source>
        <dbReference type="SAM" id="Phobius"/>
    </source>
</evidence>
<accession>A0A6A6VEQ5</accession>
<keyword evidence="1" id="KW-0812">Transmembrane</keyword>
<reference evidence="3" key="1">
    <citation type="journal article" date="2020" name="Stud. Mycol.">
        <title>101 Dothideomycetes genomes: a test case for predicting lifestyles and emergence of pathogens.</title>
        <authorList>
            <person name="Haridas S."/>
            <person name="Albert R."/>
            <person name="Binder M."/>
            <person name="Bloem J."/>
            <person name="Labutti K."/>
            <person name="Salamov A."/>
            <person name="Andreopoulos B."/>
            <person name="Baker S."/>
            <person name="Barry K."/>
            <person name="Bills G."/>
            <person name="Bluhm B."/>
            <person name="Cannon C."/>
            <person name="Castanera R."/>
            <person name="Culley D."/>
            <person name="Daum C."/>
            <person name="Ezra D."/>
            <person name="Gonzalez J."/>
            <person name="Henrissat B."/>
            <person name="Kuo A."/>
            <person name="Liang C."/>
            <person name="Lipzen A."/>
            <person name="Lutzoni F."/>
            <person name="Magnuson J."/>
            <person name="Mondo S."/>
            <person name="Nolan M."/>
            <person name="Ohm R."/>
            <person name="Pangilinan J."/>
            <person name="Park H.-J."/>
            <person name="Ramirez L."/>
            <person name="Alfaro M."/>
            <person name="Sun H."/>
            <person name="Tritt A."/>
            <person name="Yoshinaga Y."/>
            <person name="Zwiers L.-H."/>
            <person name="Turgeon B."/>
            <person name="Goodwin S."/>
            <person name="Spatafora J."/>
            <person name="Crous P."/>
            <person name="Grigoriev I."/>
        </authorList>
    </citation>
    <scope>NUCLEOTIDE SEQUENCE</scope>
    <source>
        <strain evidence="3">CBS 119925</strain>
    </source>
</reference>
<sequence>MANLEAQHAAARDRILKHMNADHGDSVKRYVEHGKDASFLQARDARMTDISLTEMRIRYGGKEAVIPFEPPMKSMREARERLVQLDKEAREALGRSDISITEFIPCTAHLGHFMNFTTCLITYALFCRSGNFRPGSVLFDNVLVRFPQFTNFCFSIQPYLFPIMIAIHSVEAYMMAQKMKRHSVTPVQRPWWLWVGTCFVEGVTSFWRLGGLIDKKRKQKEAKVH</sequence>
<evidence type="ECO:0000313" key="3">
    <source>
        <dbReference type="EMBL" id="KAF2749088.1"/>
    </source>
</evidence>
<feature type="domain" description="DUF2470" evidence="2">
    <location>
        <begin position="13"/>
        <end position="85"/>
    </location>
</feature>
<organism evidence="3 4">
    <name type="scientific">Sporormia fimetaria CBS 119925</name>
    <dbReference type="NCBI Taxonomy" id="1340428"/>
    <lineage>
        <taxon>Eukaryota</taxon>
        <taxon>Fungi</taxon>
        <taxon>Dikarya</taxon>
        <taxon>Ascomycota</taxon>
        <taxon>Pezizomycotina</taxon>
        <taxon>Dothideomycetes</taxon>
        <taxon>Pleosporomycetidae</taxon>
        <taxon>Pleosporales</taxon>
        <taxon>Sporormiaceae</taxon>
        <taxon>Sporormia</taxon>
    </lineage>
</organism>
<dbReference type="InterPro" id="IPR037119">
    <property type="entry name" value="Haem_oxidase_HugZ-like_sf"/>
</dbReference>
<feature type="transmembrane region" description="Helical" evidence="1">
    <location>
        <begin position="191"/>
        <end position="210"/>
    </location>
</feature>
<dbReference type="Pfam" id="PF10615">
    <property type="entry name" value="DUF2470"/>
    <property type="match status" value="1"/>
</dbReference>